<protein>
    <submittedName>
        <fullName evidence="1">Uncharacterized protein</fullName>
    </submittedName>
</protein>
<reference evidence="1 2" key="1">
    <citation type="submission" date="2019-04" db="EMBL/GenBank/DDBJ databases">
        <title>An improved genome assembly and genetic linkage map for asparagus bean, Vigna unguiculata ssp. sesquipedialis.</title>
        <authorList>
            <person name="Xia Q."/>
            <person name="Zhang R."/>
            <person name="Dong Y."/>
        </authorList>
    </citation>
    <scope>NUCLEOTIDE SEQUENCE [LARGE SCALE GENOMIC DNA]</scope>
    <source>
        <tissue evidence="1">Leaf</tissue>
    </source>
</reference>
<keyword evidence="2" id="KW-1185">Reference proteome</keyword>
<proteinExistence type="predicted"/>
<evidence type="ECO:0000313" key="2">
    <source>
        <dbReference type="Proteomes" id="UP000501690"/>
    </source>
</evidence>
<accession>A0A4D6MSJ0</accession>
<dbReference type="AlphaFoldDB" id="A0A4D6MSJ0"/>
<organism evidence="1 2">
    <name type="scientific">Vigna unguiculata</name>
    <name type="common">Cowpea</name>
    <dbReference type="NCBI Taxonomy" id="3917"/>
    <lineage>
        <taxon>Eukaryota</taxon>
        <taxon>Viridiplantae</taxon>
        <taxon>Streptophyta</taxon>
        <taxon>Embryophyta</taxon>
        <taxon>Tracheophyta</taxon>
        <taxon>Spermatophyta</taxon>
        <taxon>Magnoliopsida</taxon>
        <taxon>eudicotyledons</taxon>
        <taxon>Gunneridae</taxon>
        <taxon>Pentapetalae</taxon>
        <taxon>rosids</taxon>
        <taxon>fabids</taxon>
        <taxon>Fabales</taxon>
        <taxon>Fabaceae</taxon>
        <taxon>Papilionoideae</taxon>
        <taxon>50 kb inversion clade</taxon>
        <taxon>NPAAA clade</taxon>
        <taxon>indigoferoid/millettioid clade</taxon>
        <taxon>Phaseoleae</taxon>
        <taxon>Vigna</taxon>
    </lineage>
</organism>
<gene>
    <name evidence="1" type="ORF">DEO72_LG8g1617</name>
</gene>
<dbReference type="Proteomes" id="UP000501690">
    <property type="component" value="Linkage Group LG8"/>
</dbReference>
<dbReference type="EMBL" id="CP039352">
    <property type="protein sequence ID" value="QCE03592.1"/>
    <property type="molecule type" value="Genomic_DNA"/>
</dbReference>
<evidence type="ECO:0000313" key="1">
    <source>
        <dbReference type="EMBL" id="QCE03592.1"/>
    </source>
</evidence>
<sequence length="169" mass="18852">MLKRTIYVDPFILATTSTLTPAHSPTRAQLKGSLCPSAIPSSTRGMSFRAQLEECHVLNPYPELNSRDTFRATTQGTTTNQPLKHHYSIVDHAHQGKRITHLLQHHRLAQPMRHQAQQASKPPGGGRVSSGIRRLRKCHYYRHRLVGLPSPLGARKVPDPLHIASRLAG</sequence>
<name>A0A4D6MSJ0_VIGUN</name>